<dbReference type="Proteomes" id="UP001154282">
    <property type="component" value="Unassembled WGS sequence"/>
</dbReference>
<dbReference type="Gene3D" id="3.80.10.10">
    <property type="entry name" value="Ribonuclease Inhibitor"/>
    <property type="match status" value="2"/>
</dbReference>
<dbReference type="PROSITE" id="PS50104">
    <property type="entry name" value="TIR"/>
    <property type="match status" value="1"/>
</dbReference>
<proteinExistence type="predicted"/>
<keyword evidence="4" id="KW-0472">Membrane</keyword>
<reference evidence="6" key="1">
    <citation type="submission" date="2022-08" db="EMBL/GenBank/DDBJ databases">
        <authorList>
            <person name="Gutierrez-Valencia J."/>
        </authorList>
    </citation>
    <scope>NUCLEOTIDE SEQUENCE</scope>
</reference>
<dbReference type="InterPro" id="IPR027417">
    <property type="entry name" value="P-loop_NTPase"/>
</dbReference>
<keyword evidence="3" id="KW-0520">NAD</keyword>
<evidence type="ECO:0000256" key="3">
    <source>
        <dbReference type="ARBA" id="ARBA00023027"/>
    </source>
</evidence>
<comment type="caution">
    <text evidence="6">The sequence shown here is derived from an EMBL/GenBank/DDBJ whole genome shotgun (WGS) entry which is preliminary data.</text>
</comment>
<dbReference type="Pfam" id="PF23282">
    <property type="entry name" value="WHD_ROQ1"/>
    <property type="match status" value="1"/>
</dbReference>
<dbReference type="Gene3D" id="1.10.8.430">
    <property type="entry name" value="Helical domain of apoptotic protease-activating factors"/>
    <property type="match status" value="1"/>
</dbReference>
<feature type="domain" description="TIR" evidence="5">
    <location>
        <begin position="83"/>
        <end position="245"/>
    </location>
</feature>
<keyword evidence="1" id="KW-0433">Leucine-rich repeat</keyword>
<dbReference type="AlphaFoldDB" id="A0AAV0I9G4"/>
<keyword evidence="2" id="KW-0677">Repeat</keyword>
<dbReference type="SMART" id="SM00255">
    <property type="entry name" value="TIR"/>
    <property type="match status" value="1"/>
</dbReference>
<dbReference type="GO" id="GO:0043531">
    <property type="term" value="F:ADP binding"/>
    <property type="evidence" value="ECO:0007669"/>
    <property type="project" value="InterPro"/>
</dbReference>
<dbReference type="InterPro" id="IPR032675">
    <property type="entry name" value="LRR_dom_sf"/>
</dbReference>
<dbReference type="FunFam" id="3.40.50.10140:FF:000007">
    <property type="entry name" value="Disease resistance protein (TIR-NBS-LRR class)"/>
    <property type="match status" value="1"/>
</dbReference>
<dbReference type="InterPro" id="IPR058192">
    <property type="entry name" value="WHD_ROQ1-like"/>
</dbReference>
<dbReference type="GO" id="GO:0007165">
    <property type="term" value="P:signal transduction"/>
    <property type="evidence" value="ECO:0007669"/>
    <property type="project" value="InterPro"/>
</dbReference>
<dbReference type="Pfam" id="PF00931">
    <property type="entry name" value="NB-ARC"/>
    <property type="match status" value="1"/>
</dbReference>
<dbReference type="Gene3D" id="3.40.50.10140">
    <property type="entry name" value="Toll/interleukin-1 receptor homology (TIR) domain"/>
    <property type="match status" value="1"/>
</dbReference>
<dbReference type="PANTHER" id="PTHR11017:SF570">
    <property type="entry name" value="DISEASE RESISTANCE PROTEIN (TIR-NBS CLASS)-RELATED"/>
    <property type="match status" value="1"/>
</dbReference>
<accession>A0AAV0I9G4</accession>
<dbReference type="Pfam" id="PF01582">
    <property type="entry name" value="TIR"/>
    <property type="match status" value="1"/>
</dbReference>
<feature type="transmembrane region" description="Helical" evidence="4">
    <location>
        <begin position="27"/>
        <end position="48"/>
    </location>
</feature>
<keyword evidence="4" id="KW-0812">Transmembrane</keyword>
<evidence type="ECO:0000256" key="1">
    <source>
        <dbReference type="ARBA" id="ARBA00022614"/>
    </source>
</evidence>
<dbReference type="InterPro" id="IPR035897">
    <property type="entry name" value="Toll_tir_struct_dom_sf"/>
</dbReference>
<evidence type="ECO:0000313" key="6">
    <source>
        <dbReference type="EMBL" id="CAI0394261.1"/>
    </source>
</evidence>
<gene>
    <name evidence="6" type="ORF">LITE_LOCUS8255</name>
</gene>
<evidence type="ECO:0000313" key="7">
    <source>
        <dbReference type="Proteomes" id="UP001154282"/>
    </source>
</evidence>
<dbReference type="InterPro" id="IPR000157">
    <property type="entry name" value="TIR_dom"/>
</dbReference>
<dbReference type="PRINTS" id="PR00364">
    <property type="entry name" value="DISEASERSIST"/>
</dbReference>
<dbReference type="InterPro" id="IPR042197">
    <property type="entry name" value="Apaf_helical"/>
</dbReference>
<evidence type="ECO:0000256" key="4">
    <source>
        <dbReference type="SAM" id="Phobius"/>
    </source>
</evidence>
<dbReference type="InterPro" id="IPR044974">
    <property type="entry name" value="Disease_R_plants"/>
</dbReference>
<dbReference type="SUPFAM" id="SSF52200">
    <property type="entry name" value="Toll/Interleukin receptor TIR domain"/>
    <property type="match status" value="1"/>
</dbReference>
<dbReference type="InterPro" id="IPR002182">
    <property type="entry name" value="NB-ARC"/>
</dbReference>
<dbReference type="PANTHER" id="PTHR11017">
    <property type="entry name" value="LEUCINE-RICH REPEAT-CONTAINING PROTEIN"/>
    <property type="match status" value="1"/>
</dbReference>
<evidence type="ECO:0000256" key="2">
    <source>
        <dbReference type="ARBA" id="ARBA00022737"/>
    </source>
</evidence>
<sequence length="1120" mass="128653">MRYLELLTSRRFGFSLIRFLGDMDQQIWSLFRAVALLFFSLGIIFILWKKCSKISVHYSSRSESWAEQQPLPGPSLSDSVLPMEYEVFLSFRGPDVRTTFADFLYSVLDRSKIRTFFDNEEIRKGEKISTSILKAIGESKVYIPIFSLNYASSKWCLQELVEIVKCCKQREGHLILPIFYLVEPEAVRHQQGTYGKALEQHSKKYDTETIKAWKEALQEAGQIKGWHVTESDGQGAVVNKVFSEVWSHLIGHYMVMTDELIGIDVHVERMTELLMLDREDVQAIGIHGMGGIGKTTIAKAVYNKICAQFDHCCFMEDVRETMSRMDGIVTLQSKIISSILRQDHKVQDTNEGIRIINQRICKCKFLIILDGVDHKFKFDKVFGKPNIFFAKSRFIVTTRDERVMEFFPPYKLYKPEEMGKDHSLQLFSRHAFGMDYPPKDYIALSKEFVEVASGLPLALKVIGSLLFRRNDKSFWKAKQKQFKDILPSEVQETLKISYLELTYEEKQIFLDIACFFIGEEKEQPSYMWSDCGFHPEVTINTLVLRSLIKVHAENKFWMHDYIRDLGRAIVREEDFQYPWKRSRIWSKEDALDMLTDEKGTDRLEVLTVDMDGENFELTKKEFQKLSGLRYLQVRSGRLTGDFKKILPNLRWLQLHECSSIPIDFNVKKLVILDLMSCPVRDDWKSWDSIKILHLTGLEIEVPELPSSLKRLSLSSPKVPNLLELKDLEKLWLSCDTLEIPWDLFKLSNLKDLSLMQVGNGMDALVLDHESTKPNGQSRYSREPGMRTLISSSPTLPSSLSTLSICGCQPLERLPNLANLSNLMTLYLSHIGVCEIPDLGELRMLEKFHLWDASNLINLDGLAHVELLEELSVNGCDVLRKLPSLSNLTKLRELKIIDCPFLSEIQGLGELEDLSFLLIKGCNQLTGVMGLDKLESLQQLVITDCTSIKELPDLSALKHLWKLRITGCNELTEVTGTMVGVRTMYDFSPDQDLNEAARWRRSMFPPSLLSPVQALRLCYENTDIYCCCLWHHDYGRLEVLRLLRLHVLLDASNPINLDGIEHLELLEELIVRGCGVLRKLLSLSNSTELMKLKIIDCPLSEIQGLDKLESLRALVIIDCKT</sequence>
<dbReference type="EMBL" id="CAMGYJ010000003">
    <property type="protein sequence ID" value="CAI0394261.1"/>
    <property type="molecule type" value="Genomic_DNA"/>
</dbReference>
<keyword evidence="7" id="KW-1185">Reference proteome</keyword>
<dbReference type="Gene3D" id="3.40.50.300">
    <property type="entry name" value="P-loop containing nucleotide triphosphate hydrolases"/>
    <property type="match status" value="1"/>
</dbReference>
<protein>
    <recommendedName>
        <fullName evidence="5">TIR domain-containing protein</fullName>
    </recommendedName>
</protein>
<name>A0AAV0I9G4_9ROSI</name>
<dbReference type="SUPFAM" id="SSF52540">
    <property type="entry name" value="P-loop containing nucleoside triphosphate hydrolases"/>
    <property type="match status" value="1"/>
</dbReference>
<organism evidence="6 7">
    <name type="scientific">Linum tenue</name>
    <dbReference type="NCBI Taxonomy" id="586396"/>
    <lineage>
        <taxon>Eukaryota</taxon>
        <taxon>Viridiplantae</taxon>
        <taxon>Streptophyta</taxon>
        <taxon>Embryophyta</taxon>
        <taxon>Tracheophyta</taxon>
        <taxon>Spermatophyta</taxon>
        <taxon>Magnoliopsida</taxon>
        <taxon>eudicotyledons</taxon>
        <taxon>Gunneridae</taxon>
        <taxon>Pentapetalae</taxon>
        <taxon>rosids</taxon>
        <taxon>fabids</taxon>
        <taxon>Malpighiales</taxon>
        <taxon>Linaceae</taxon>
        <taxon>Linum</taxon>
    </lineage>
</organism>
<keyword evidence="4" id="KW-1133">Transmembrane helix</keyword>
<dbReference type="SUPFAM" id="SSF52058">
    <property type="entry name" value="L domain-like"/>
    <property type="match status" value="2"/>
</dbReference>
<dbReference type="GO" id="GO:0006952">
    <property type="term" value="P:defense response"/>
    <property type="evidence" value="ECO:0007669"/>
    <property type="project" value="InterPro"/>
</dbReference>
<evidence type="ECO:0000259" key="5">
    <source>
        <dbReference type="PROSITE" id="PS50104"/>
    </source>
</evidence>